<reference evidence="1 2" key="1">
    <citation type="submission" date="2018-04" db="EMBL/GenBank/DDBJ databases">
        <title>Genomic Encyclopedia of Archaeal and Bacterial Type Strains, Phase II (KMG-II): from individual species to whole genera.</title>
        <authorList>
            <person name="Goeker M."/>
        </authorList>
    </citation>
    <scope>NUCLEOTIDE SEQUENCE [LARGE SCALE GENOMIC DNA]</scope>
    <source>
        <strain evidence="1 2">DSM 18806</strain>
    </source>
</reference>
<proteinExistence type="predicted"/>
<dbReference type="AlphaFoldDB" id="A0A2T5ILR3"/>
<accession>A0A2T5ILR3</accession>
<protein>
    <submittedName>
        <fullName evidence="1">Uncharacterized protein</fullName>
    </submittedName>
</protein>
<name>A0A2T5ILR3_9LACT</name>
<gene>
    <name evidence="1" type="ORF">C8U37_107132</name>
</gene>
<organism evidence="1 2">
    <name type="scientific">Trichococcus patagoniensis</name>
    <dbReference type="NCBI Taxonomy" id="382641"/>
    <lineage>
        <taxon>Bacteria</taxon>
        <taxon>Bacillati</taxon>
        <taxon>Bacillota</taxon>
        <taxon>Bacilli</taxon>
        <taxon>Lactobacillales</taxon>
        <taxon>Carnobacteriaceae</taxon>
        <taxon>Trichococcus</taxon>
    </lineage>
</organism>
<dbReference type="EMBL" id="QAOM01000007">
    <property type="protein sequence ID" value="PTQ84764.1"/>
    <property type="molecule type" value="Genomic_DNA"/>
</dbReference>
<evidence type="ECO:0000313" key="2">
    <source>
        <dbReference type="Proteomes" id="UP000244161"/>
    </source>
</evidence>
<evidence type="ECO:0000313" key="1">
    <source>
        <dbReference type="EMBL" id="PTQ84764.1"/>
    </source>
</evidence>
<comment type="caution">
    <text evidence="1">The sequence shown here is derived from an EMBL/GenBank/DDBJ whole genome shotgun (WGS) entry which is preliminary data.</text>
</comment>
<sequence>MKPVVGGYYQDGRCKHRVIMHVKKIEVNLAWGDMYFVDEGEPCALLDCGIKKSRLIYTPYESDIAIAKQMERKFEEWRKQK</sequence>
<dbReference type="Proteomes" id="UP000244161">
    <property type="component" value="Unassembled WGS sequence"/>
</dbReference>
<keyword evidence="2" id="KW-1185">Reference proteome</keyword>
<dbReference type="RefSeq" id="WP_108032425.1">
    <property type="nucleotide sequence ID" value="NZ_QAOM01000007.1"/>
</dbReference>